<sequence>MFRRPASDSEGEDDYGGNVGSSTDQMGSFLEQITAGRSEESAAQSTTKNVEQSESVQKEEIFTRDDLNKLAAKVMKAELKGDMDKATKLKEKLEAARKQFETKNNSTIMVEMDRRTGTAKPAGYKTKHDRSREAEHEMLKKFINSDKTEEELKRKEDRRSRKRGPETEADRFNKLKQSGLFFIIYLFYLQNYYGYNCIMLKHDAFELTIMFLN</sequence>
<accession>A0AC34REN8</accession>
<organism evidence="1 2">
    <name type="scientific">Panagrolaimus sp. JU765</name>
    <dbReference type="NCBI Taxonomy" id="591449"/>
    <lineage>
        <taxon>Eukaryota</taxon>
        <taxon>Metazoa</taxon>
        <taxon>Ecdysozoa</taxon>
        <taxon>Nematoda</taxon>
        <taxon>Chromadorea</taxon>
        <taxon>Rhabditida</taxon>
        <taxon>Tylenchina</taxon>
        <taxon>Panagrolaimomorpha</taxon>
        <taxon>Panagrolaimoidea</taxon>
        <taxon>Panagrolaimidae</taxon>
        <taxon>Panagrolaimus</taxon>
    </lineage>
</organism>
<name>A0AC34REN8_9BILA</name>
<protein>
    <submittedName>
        <fullName evidence="2">Uncharacterized protein</fullName>
    </submittedName>
</protein>
<dbReference type="Proteomes" id="UP000887576">
    <property type="component" value="Unplaced"/>
</dbReference>
<reference evidence="2" key="1">
    <citation type="submission" date="2022-11" db="UniProtKB">
        <authorList>
            <consortium name="WormBaseParasite"/>
        </authorList>
    </citation>
    <scope>IDENTIFICATION</scope>
</reference>
<evidence type="ECO:0000313" key="1">
    <source>
        <dbReference type="Proteomes" id="UP000887576"/>
    </source>
</evidence>
<proteinExistence type="predicted"/>
<dbReference type="WBParaSite" id="JU765_v2.g6239.t1">
    <property type="protein sequence ID" value="JU765_v2.g6239.t1"/>
    <property type="gene ID" value="JU765_v2.g6239"/>
</dbReference>
<evidence type="ECO:0000313" key="2">
    <source>
        <dbReference type="WBParaSite" id="JU765_v2.g6239.t1"/>
    </source>
</evidence>